<accession>U6JSA1</accession>
<evidence type="ECO:0000256" key="1">
    <source>
        <dbReference type="ARBA" id="ARBA00004123"/>
    </source>
</evidence>
<evidence type="ECO:0000313" key="8">
    <source>
        <dbReference type="EMBL" id="CDJ26937.1"/>
    </source>
</evidence>
<dbReference type="GO" id="GO:0000056">
    <property type="term" value="P:ribosomal small subunit export from nucleus"/>
    <property type="evidence" value="ECO:0007669"/>
    <property type="project" value="TreeGrafter"/>
</dbReference>
<dbReference type="SMART" id="SM01102">
    <property type="entry name" value="CRM1_C"/>
    <property type="match status" value="1"/>
</dbReference>
<dbReference type="GO" id="GO:0005049">
    <property type="term" value="F:nuclear export signal receptor activity"/>
    <property type="evidence" value="ECO:0007669"/>
    <property type="project" value="InterPro"/>
</dbReference>
<dbReference type="InterPro" id="IPR016024">
    <property type="entry name" value="ARM-type_fold"/>
</dbReference>
<feature type="domain" description="Importin N-terminal" evidence="7">
    <location>
        <begin position="44"/>
        <end position="110"/>
    </location>
</feature>
<sequence length="935" mass="106274">MQTLTDPRALLDPNLPFNEAAVQLLDRVVAAMFLSNDSVERDVAHRVLGEFKNMPNAWTHVAFILNVSKDPNTKFFALQILEATITTRWNVLPEAERNGIKAFVTSLVIQLASDEEKQNTEKHFINKVNENLIQGVDSNRVAGVGVVQDSEERMARTLAYVCDGAFLRNHRESVVEPLDKQTNKTSCIDTLKLLVAISGAGHDETFQICLDFWFSFAETLLHEVHQEAKKRQGQRNAEGPLLLSPDAGEGGMTPAELSWRVKEYGEVLNEVRGVLISRMAKPQEVYIQFDQETGEVTRDYEVDTAEVSLYNTMRCTQVLLTNLGQMETQRLMLSVLHMECMQAPVQGEQWNSTSLNRLCYSIGSISGAMTEAVERPFVVEVIRSLLNLCESMRGKGNKAIVASNIMYVVGQYPRFLRAYWKFLKTVISKLFEFMHESFPGVRDMACETFLKVAQKCKQTIAASHQEDERNFVLTVIENHTQQTEVLDEKQQLLFFEAVGHIISATPAGAQADCIAALMANCLNKWSEIVEKGKTNAETLFSMQAARQLVQIIRISQRLAKSTGSAFTPQLMRLYGEMMEVYGVYGQKIVTEVQRGGASRIKHADVKCLYIFKRETLHLLEVYADESLRDAQAPARKETVKELVGQGFGFRCRDNTPDSRDCEVLALLAVLMSRLDTHISSVLPVIFDYIFDCTLQMIKSDFQSYPDHRERFYALLKACNQHCFSGLFSLPSHQLKAFVESLVWAFKHEHPSLAEEGLQVTYEFLQKLIEGKRELLNDFCSTYYFSLMKEILLVLTDRLHRSGFKYQTLIFMALLRIVGFGLVRDEANGLTQENVTKSLIDLLSRSFQTLNHKQVEAFVVDLFNFCGDSNPTRFQQHMRDFLISLKEFAGDNDALFEAEREEALERARELEKKKRGQVPGMTPQYESMVSIRNMED</sequence>
<evidence type="ECO:0000256" key="6">
    <source>
        <dbReference type="SAM" id="MobiDB-lite"/>
    </source>
</evidence>
<keyword evidence="3" id="KW-0813">Transport</keyword>
<protein>
    <submittedName>
        <fullName evidence="8">Exportin, putative</fullName>
    </submittedName>
</protein>
<dbReference type="SUPFAM" id="SSF48371">
    <property type="entry name" value="ARM repeat"/>
    <property type="match status" value="2"/>
</dbReference>
<dbReference type="GeneID" id="25382133"/>
<proteinExistence type="inferred from homology"/>
<dbReference type="Pfam" id="PF18787">
    <property type="entry name" value="CRM1_repeat_3"/>
    <property type="match status" value="1"/>
</dbReference>
<organism evidence="8 9">
    <name type="scientific">Eimeria mitis</name>
    <dbReference type="NCBI Taxonomy" id="44415"/>
    <lineage>
        <taxon>Eukaryota</taxon>
        <taxon>Sar</taxon>
        <taxon>Alveolata</taxon>
        <taxon>Apicomplexa</taxon>
        <taxon>Conoidasida</taxon>
        <taxon>Coccidia</taxon>
        <taxon>Eucoccidiorida</taxon>
        <taxon>Eimeriorina</taxon>
        <taxon>Eimeriidae</taxon>
        <taxon>Eimeria</taxon>
    </lineage>
</organism>
<dbReference type="RefSeq" id="XP_013349515.1">
    <property type="nucleotide sequence ID" value="XM_013494061.1"/>
</dbReference>
<dbReference type="GO" id="GO:0031267">
    <property type="term" value="F:small GTPase binding"/>
    <property type="evidence" value="ECO:0007669"/>
    <property type="project" value="InterPro"/>
</dbReference>
<comment type="similarity">
    <text evidence="2">Belongs to the exportin family.</text>
</comment>
<evidence type="ECO:0000256" key="2">
    <source>
        <dbReference type="ARBA" id="ARBA00009466"/>
    </source>
</evidence>
<dbReference type="GO" id="GO:0006611">
    <property type="term" value="P:protein export from nucleus"/>
    <property type="evidence" value="ECO:0007669"/>
    <property type="project" value="InterPro"/>
</dbReference>
<dbReference type="EMBL" id="HG678540">
    <property type="protein sequence ID" value="CDJ26937.1"/>
    <property type="molecule type" value="Genomic_DNA"/>
</dbReference>
<comment type="subcellular location">
    <subcellularLocation>
        <location evidence="1">Nucleus</location>
    </subcellularLocation>
</comment>
<dbReference type="GO" id="GO:0005737">
    <property type="term" value="C:cytoplasm"/>
    <property type="evidence" value="ECO:0007669"/>
    <property type="project" value="TreeGrafter"/>
</dbReference>
<dbReference type="PANTHER" id="PTHR11223:SF2">
    <property type="entry name" value="EXPORTIN-1"/>
    <property type="match status" value="1"/>
</dbReference>
<name>U6JSA1_9EIME</name>
<feature type="region of interest" description="Disordered" evidence="6">
    <location>
        <begin position="229"/>
        <end position="249"/>
    </location>
</feature>
<evidence type="ECO:0000259" key="7">
    <source>
        <dbReference type="PROSITE" id="PS50166"/>
    </source>
</evidence>
<dbReference type="InterPro" id="IPR041235">
    <property type="entry name" value="Exp1_repeat_2"/>
</dbReference>
<keyword evidence="4" id="KW-0653">Protein transport</keyword>
<gene>
    <name evidence="8" type="ORF">EMH_0076790</name>
</gene>
<dbReference type="Pfam" id="PF08767">
    <property type="entry name" value="CRM1_C"/>
    <property type="match status" value="1"/>
</dbReference>
<dbReference type="Pfam" id="PF18784">
    <property type="entry name" value="CRM1_repeat_2"/>
    <property type="match status" value="1"/>
</dbReference>
<feature type="region of interest" description="Disordered" evidence="6">
    <location>
        <begin position="909"/>
        <end position="935"/>
    </location>
</feature>
<evidence type="ECO:0000256" key="4">
    <source>
        <dbReference type="ARBA" id="ARBA00022927"/>
    </source>
</evidence>
<evidence type="ECO:0000256" key="5">
    <source>
        <dbReference type="ARBA" id="ARBA00023242"/>
    </source>
</evidence>
<dbReference type="PANTHER" id="PTHR11223">
    <property type="entry name" value="EXPORTIN 1/5"/>
    <property type="match status" value="1"/>
</dbReference>
<dbReference type="InterPro" id="IPR011989">
    <property type="entry name" value="ARM-like"/>
</dbReference>
<keyword evidence="9" id="KW-1185">Reference proteome</keyword>
<dbReference type="GO" id="GO:0005634">
    <property type="term" value="C:nucleus"/>
    <property type="evidence" value="ECO:0007669"/>
    <property type="project" value="UniProtKB-SubCell"/>
</dbReference>
<dbReference type="AlphaFoldDB" id="U6JSA1"/>
<dbReference type="GO" id="GO:0000055">
    <property type="term" value="P:ribosomal large subunit export from nucleus"/>
    <property type="evidence" value="ECO:0007669"/>
    <property type="project" value="TreeGrafter"/>
</dbReference>
<dbReference type="OrthoDB" id="27218at2759"/>
<dbReference type="Proteomes" id="UP000030744">
    <property type="component" value="Unassembled WGS sequence"/>
</dbReference>
<evidence type="ECO:0000313" key="9">
    <source>
        <dbReference type="Proteomes" id="UP000030744"/>
    </source>
</evidence>
<dbReference type="InterPro" id="IPR014877">
    <property type="entry name" value="XPO1_C_dom"/>
</dbReference>
<dbReference type="InterPro" id="IPR040485">
    <property type="entry name" value="XPO1_repeat_3"/>
</dbReference>
<reference evidence="8" key="2">
    <citation type="submission" date="2013-10" db="EMBL/GenBank/DDBJ databases">
        <authorList>
            <person name="Aslett M."/>
        </authorList>
    </citation>
    <scope>NUCLEOTIDE SEQUENCE [LARGE SCALE GENOMIC DNA]</scope>
    <source>
        <strain evidence="8">Houghton</strain>
    </source>
</reference>
<dbReference type="Gene3D" id="1.25.10.10">
    <property type="entry name" value="Leucine-rich Repeat Variant"/>
    <property type="match status" value="2"/>
</dbReference>
<dbReference type="InterPro" id="IPR045065">
    <property type="entry name" value="XPO1/5"/>
</dbReference>
<dbReference type="VEuPathDB" id="ToxoDB:EMH_0076790"/>
<dbReference type="SMART" id="SM00913">
    <property type="entry name" value="IBN_N"/>
    <property type="match status" value="1"/>
</dbReference>
<dbReference type="Pfam" id="PF03810">
    <property type="entry name" value="IBN_N"/>
    <property type="match status" value="1"/>
</dbReference>
<reference evidence="8" key="1">
    <citation type="submission" date="2013-10" db="EMBL/GenBank/DDBJ databases">
        <title>Genomic analysis of the causative agents of coccidiosis in chickens.</title>
        <authorList>
            <person name="Reid A.J."/>
            <person name="Blake D."/>
            <person name="Billington K."/>
            <person name="Browne H."/>
            <person name="Dunn M."/>
            <person name="Hung S."/>
            <person name="Kawahara F."/>
            <person name="Miranda-Saavedra D."/>
            <person name="Mourier T."/>
            <person name="Nagra H."/>
            <person name="Otto T.D."/>
            <person name="Rawlings N."/>
            <person name="Sanchez A."/>
            <person name="Sanders M."/>
            <person name="Subramaniam C."/>
            <person name="Tay Y."/>
            <person name="Dear P."/>
            <person name="Doerig C."/>
            <person name="Gruber A."/>
            <person name="Parkinson J."/>
            <person name="Shirley M."/>
            <person name="Wan K.L."/>
            <person name="Berriman M."/>
            <person name="Tomley F."/>
            <person name="Pain A."/>
        </authorList>
    </citation>
    <scope>NUCLEOTIDE SEQUENCE [LARGE SCALE GENOMIC DNA]</scope>
    <source>
        <strain evidence="8">Houghton</strain>
    </source>
</reference>
<dbReference type="InterPro" id="IPR001494">
    <property type="entry name" value="Importin-beta_N"/>
</dbReference>
<evidence type="ECO:0000256" key="3">
    <source>
        <dbReference type="ARBA" id="ARBA00022448"/>
    </source>
</evidence>
<dbReference type="PROSITE" id="PS50166">
    <property type="entry name" value="IMPORTIN_B_NT"/>
    <property type="match status" value="1"/>
</dbReference>
<keyword evidence="5" id="KW-0539">Nucleus</keyword>